<feature type="coiled-coil region" evidence="1">
    <location>
        <begin position="936"/>
        <end position="974"/>
    </location>
</feature>
<feature type="region of interest" description="Disordered" evidence="2">
    <location>
        <begin position="451"/>
        <end position="477"/>
    </location>
</feature>
<evidence type="ECO:0000256" key="1">
    <source>
        <dbReference type="SAM" id="Coils"/>
    </source>
</evidence>
<dbReference type="InParanoid" id="A0A4Q1BJM1"/>
<reference evidence="3 4" key="1">
    <citation type="submission" date="2016-06" db="EMBL/GenBank/DDBJ databases">
        <title>Evolution of pathogenesis and genome organization in the Tremellales.</title>
        <authorList>
            <person name="Cuomo C."/>
            <person name="Litvintseva A."/>
            <person name="Heitman J."/>
            <person name="Chen Y."/>
            <person name="Sun S."/>
            <person name="Springer D."/>
            <person name="Dromer F."/>
            <person name="Young S."/>
            <person name="Zeng Q."/>
            <person name="Chapman S."/>
            <person name="Gujja S."/>
            <person name="Saif S."/>
            <person name="Birren B."/>
        </authorList>
    </citation>
    <scope>NUCLEOTIDE SEQUENCE [LARGE SCALE GENOMIC DNA]</scope>
    <source>
        <strain evidence="3 4">ATCC 28783</strain>
    </source>
</reference>
<gene>
    <name evidence="3" type="ORF">M231_04792</name>
</gene>
<evidence type="ECO:0000256" key="2">
    <source>
        <dbReference type="SAM" id="MobiDB-lite"/>
    </source>
</evidence>
<name>A0A4Q1BJM1_TREME</name>
<comment type="caution">
    <text evidence="3">The sequence shown here is derived from an EMBL/GenBank/DDBJ whole genome shotgun (WGS) entry which is preliminary data.</text>
</comment>
<evidence type="ECO:0000313" key="4">
    <source>
        <dbReference type="Proteomes" id="UP000289152"/>
    </source>
</evidence>
<feature type="compositionally biased region" description="Low complexity" evidence="2">
    <location>
        <begin position="180"/>
        <end position="203"/>
    </location>
</feature>
<feature type="compositionally biased region" description="Polar residues" evidence="2">
    <location>
        <begin position="596"/>
        <end position="605"/>
    </location>
</feature>
<feature type="region of interest" description="Disordered" evidence="2">
    <location>
        <begin position="309"/>
        <end position="336"/>
    </location>
</feature>
<feature type="region of interest" description="Disordered" evidence="2">
    <location>
        <begin position="176"/>
        <end position="272"/>
    </location>
</feature>
<dbReference type="InterPro" id="IPR036389">
    <property type="entry name" value="RNase_III_sf"/>
</dbReference>
<organism evidence="3 4">
    <name type="scientific">Tremella mesenterica</name>
    <name type="common">Jelly fungus</name>
    <dbReference type="NCBI Taxonomy" id="5217"/>
    <lineage>
        <taxon>Eukaryota</taxon>
        <taxon>Fungi</taxon>
        <taxon>Dikarya</taxon>
        <taxon>Basidiomycota</taxon>
        <taxon>Agaricomycotina</taxon>
        <taxon>Tremellomycetes</taxon>
        <taxon>Tremellales</taxon>
        <taxon>Tremellaceae</taxon>
        <taxon>Tremella</taxon>
    </lineage>
</organism>
<keyword evidence="4" id="KW-1185">Reference proteome</keyword>
<feature type="compositionally biased region" description="Low complexity" evidence="2">
    <location>
        <begin position="120"/>
        <end position="136"/>
    </location>
</feature>
<feature type="compositionally biased region" description="Polar residues" evidence="2">
    <location>
        <begin position="221"/>
        <end position="235"/>
    </location>
</feature>
<dbReference type="AlphaFoldDB" id="A0A4Q1BJM1"/>
<keyword evidence="1" id="KW-0175">Coiled coil</keyword>
<dbReference type="GO" id="GO:0006396">
    <property type="term" value="P:RNA processing"/>
    <property type="evidence" value="ECO:0007669"/>
    <property type="project" value="InterPro"/>
</dbReference>
<dbReference type="VEuPathDB" id="FungiDB:TREMEDRAFT_64434"/>
<sequence length="996" mass="107657">MLPVSSVTLRRVTTRHFPPTILSIVRGVSDFHAKDINGTSLKPSSKPFQNTRPLTVPKLLNERETLKAQKKENTKEGDNVTRAVLDSSDLSSSTLGSPVKNVSSVLAGDTKIKKKKKRGNTVTTTPGVPQTTPTPTIYSVNDSILSELNGESDRPNATDAMKISNVPKPIIELQPSIPAVSPTNVPSSKTPPSSKKPSPSVNTAAKSITKTSPEKTKPTVHRSSQPAKNAPSLASKSHPAPHLVSQVIPVPRKPTTVASQKAKKSGDGVGDLVPSPWSSIITHLISHTPSTTFPTTTKTPTKLLLRHNQTHQSNKSQDEGASTTPQSRPSILPTSDHSGCIPSHWGWESPTTSRSSSPILPDLQDQKLLSIVLNPQEGIELMRLALIGDVLVNLFATLSVDRYTSTTSVVATFRTQLITNRTLSHLLVSTPLFSNIPLLPTSHNSTITLPTSSCSSAPISSTKSSSSTSKMKESSSTLVSVKDKPLPSILSQKHAGSIFEAYVGAAFLDSIHRNTQSEFYGDMLNMFDLSYWPTLADQVKSAEKSAATARTQAKGKELGKKTLKEVISVMKEEAKRETLSTPVSVEKSKQAPIQKVQESQNNSPGVVQVDTASRFREWWGYITDDMWRLAKSDISIPPAERSAGKDSSQDTKSTLSQFGGEANIPECEVNPAKSLEEKGSLLVSERQSEYGQADLKSCEDHSHVPSIGSAGSKKEVAQDTKSTNGPVFSTEPQSSNPHDLSSPSRSSPTDRLLHLPTVTPTMKPPIHLPSLLSRSGTQNSLPQSTTLSSPSEMIAPSLSQPTATSKERSSKPRSVSQIKTPSTNSPSDTSPKTTSPTTPPSPSVTIPGRSQPTISSSLSPLPLNETSSMTNTHFKSPKSSLTSQSSTCALSVSSINKQINSLIKDKETSHKRHTEMISRRMQNLQSVQSTCSKATKHRLKQAVDQAQKKLKVKMKDMDKLIDAKRRELREMEKREMDVDVGLLSNSRELRKGSITL</sequence>
<feature type="region of interest" description="Disordered" evidence="2">
    <location>
        <begin position="683"/>
        <end position="885"/>
    </location>
</feature>
<feature type="region of interest" description="Disordered" evidence="2">
    <location>
        <begin position="577"/>
        <end position="606"/>
    </location>
</feature>
<feature type="compositionally biased region" description="Polar residues" evidence="2">
    <location>
        <begin position="310"/>
        <end position="336"/>
    </location>
</feature>
<dbReference type="Proteomes" id="UP000289152">
    <property type="component" value="Unassembled WGS sequence"/>
</dbReference>
<feature type="region of interest" description="Disordered" evidence="2">
    <location>
        <begin position="638"/>
        <end position="666"/>
    </location>
</feature>
<protein>
    <submittedName>
        <fullName evidence="3">Uncharacterized protein</fullName>
    </submittedName>
</protein>
<dbReference type="EMBL" id="SDIL01000057">
    <property type="protein sequence ID" value="RXK37903.1"/>
    <property type="molecule type" value="Genomic_DNA"/>
</dbReference>
<dbReference type="GO" id="GO:0004525">
    <property type="term" value="F:ribonuclease III activity"/>
    <property type="evidence" value="ECO:0007669"/>
    <property type="project" value="InterPro"/>
</dbReference>
<feature type="compositionally biased region" description="Low complexity" evidence="2">
    <location>
        <begin position="778"/>
        <end position="791"/>
    </location>
</feature>
<proteinExistence type="predicted"/>
<feature type="compositionally biased region" description="Polar residues" evidence="2">
    <location>
        <begin position="719"/>
        <end position="749"/>
    </location>
</feature>
<accession>A0A4Q1BJM1</accession>
<feature type="compositionally biased region" description="Low complexity" evidence="2">
    <location>
        <begin position="820"/>
        <end position="836"/>
    </location>
</feature>
<feature type="region of interest" description="Disordered" evidence="2">
    <location>
        <begin position="111"/>
        <end position="138"/>
    </location>
</feature>
<feature type="compositionally biased region" description="Low complexity" evidence="2">
    <location>
        <begin position="850"/>
        <end position="868"/>
    </location>
</feature>
<dbReference type="Gene3D" id="1.10.1520.10">
    <property type="entry name" value="Ribonuclease III domain"/>
    <property type="match status" value="1"/>
</dbReference>
<evidence type="ECO:0000313" key="3">
    <source>
        <dbReference type="EMBL" id="RXK37903.1"/>
    </source>
</evidence>